<dbReference type="Gene3D" id="2.130.10.10">
    <property type="entry name" value="YVTN repeat-like/Quinoprotein amine dehydrogenase"/>
    <property type="match status" value="1"/>
</dbReference>
<feature type="domain" description="WD repeat-containing protein 54 beta-propeller" evidence="3">
    <location>
        <begin position="73"/>
        <end position="341"/>
    </location>
</feature>
<evidence type="ECO:0000313" key="4">
    <source>
        <dbReference type="EMBL" id="KNC48164.1"/>
    </source>
</evidence>
<dbReference type="InterPro" id="IPR001680">
    <property type="entry name" value="WD40_rpt"/>
</dbReference>
<dbReference type="EMBL" id="GL349450">
    <property type="protein sequence ID" value="KNC48164.1"/>
    <property type="molecule type" value="Genomic_DNA"/>
</dbReference>
<evidence type="ECO:0000256" key="1">
    <source>
        <dbReference type="ARBA" id="ARBA00022574"/>
    </source>
</evidence>
<dbReference type="STRING" id="461836.A0A0L0D743"/>
<sequence length="344" mass="35160">MSAASCTSLGLSTEPRVVRLKASPAPLLNNLSTNGLHYAYVSKRRVHMVPVMAASEPDGTLHTRVPYSPTGAIMASGWDRADGRALLRLASTDAVTLLDATGTQTVVKHALDADDVSLFFSAAAVVPSWKGSAGAVLLAGMSTGAIRVVDILSGQPLAQLDASDSEGDGDADPTGLAHDSCITALVAIAPDDANATTAPGATLFVSADDSGSVIVWDAASGAPVRSIHSGDGIPVTAVVAHGSTVVAAFANGVLRFFSLSDPELITEVHAHARVPTGLALMGSRPIVVSASHDSCVYAFDFTDLTNVTQVFAATVDGALLQGVAATSSSIAVVSYDSHKLRIFK</sequence>
<dbReference type="Proteomes" id="UP000054408">
    <property type="component" value="Unassembled WGS sequence"/>
</dbReference>
<gene>
    <name evidence="4" type="ORF">AMSG_04393</name>
</gene>
<dbReference type="SMART" id="SM00320">
    <property type="entry name" value="WD40"/>
    <property type="match status" value="3"/>
</dbReference>
<keyword evidence="1" id="KW-0853">WD repeat</keyword>
<dbReference type="RefSeq" id="XP_013758734.1">
    <property type="nucleotide sequence ID" value="XM_013903280.1"/>
</dbReference>
<evidence type="ECO:0000256" key="2">
    <source>
        <dbReference type="ARBA" id="ARBA00022737"/>
    </source>
</evidence>
<reference evidence="4 5" key="1">
    <citation type="submission" date="2010-05" db="EMBL/GenBank/DDBJ databases">
        <title>The Genome Sequence of Thecamonas trahens ATCC 50062.</title>
        <authorList>
            <consortium name="The Broad Institute Genome Sequencing Platform"/>
            <person name="Russ C."/>
            <person name="Cuomo C."/>
            <person name="Shea T."/>
            <person name="Young S.K."/>
            <person name="Zeng Q."/>
            <person name="Koehrsen M."/>
            <person name="Haas B."/>
            <person name="Borodovsky M."/>
            <person name="Guigo R."/>
            <person name="Alvarado L."/>
            <person name="Berlin A."/>
            <person name="Bochicchio J."/>
            <person name="Borenstein D."/>
            <person name="Chapman S."/>
            <person name="Chen Z."/>
            <person name="Freedman E."/>
            <person name="Gellesch M."/>
            <person name="Goldberg J."/>
            <person name="Griggs A."/>
            <person name="Gujja S."/>
            <person name="Heilman E."/>
            <person name="Heiman D."/>
            <person name="Hepburn T."/>
            <person name="Howarth C."/>
            <person name="Jen D."/>
            <person name="Larson L."/>
            <person name="Mehta T."/>
            <person name="Park D."/>
            <person name="Pearson M."/>
            <person name="Roberts A."/>
            <person name="Saif S."/>
            <person name="Shenoy N."/>
            <person name="Sisk P."/>
            <person name="Stolte C."/>
            <person name="Sykes S."/>
            <person name="Thomson T."/>
            <person name="Walk T."/>
            <person name="White J."/>
            <person name="Yandava C."/>
            <person name="Burger G."/>
            <person name="Gray M.W."/>
            <person name="Holland P.W.H."/>
            <person name="King N."/>
            <person name="Lang F.B.F."/>
            <person name="Roger A.J."/>
            <person name="Ruiz-Trillo I."/>
            <person name="Lander E."/>
            <person name="Nusbaum C."/>
        </authorList>
    </citation>
    <scope>NUCLEOTIDE SEQUENCE [LARGE SCALE GENOMIC DNA]</scope>
    <source>
        <strain evidence="4 5">ATCC 50062</strain>
    </source>
</reference>
<dbReference type="Pfam" id="PF21031">
    <property type="entry name" value="WDR54"/>
    <property type="match status" value="1"/>
</dbReference>
<keyword evidence="5" id="KW-1185">Reference proteome</keyword>
<accession>A0A0L0D743</accession>
<dbReference type="OrthoDB" id="756370at2759"/>
<keyword evidence="2" id="KW-0677">Repeat</keyword>
<protein>
    <recommendedName>
        <fullName evidence="3">WD repeat-containing protein 54 beta-propeller domain-containing protein</fullName>
    </recommendedName>
</protein>
<dbReference type="PANTHER" id="PTHR19848:SF8">
    <property type="entry name" value="F-BOX AND WD REPEAT DOMAIN CONTAINING 7"/>
    <property type="match status" value="1"/>
</dbReference>
<dbReference type="SUPFAM" id="SSF101908">
    <property type="entry name" value="Putative isomerase YbhE"/>
    <property type="match status" value="1"/>
</dbReference>
<proteinExistence type="predicted"/>
<dbReference type="InterPro" id="IPR015943">
    <property type="entry name" value="WD40/YVTN_repeat-like_dom_sf"/>
</dbReference>
<dbReference type="InterPro" id="IPR049546">
    <property type="entry name" value="WDR54_beta_prop"/>
</dbReference>
<name>A0A0L0D743_THETB</name>
<dbReference type="PANTHER" id="PTHR19848">
    <property type="entry name" value="WD40 REPEAT PROTEIN"/>
    <property type="match status" value="1"/>
</dbReference>
<evidence type="ECO:0000259" key="3">
    <source>
        <dbReference type="Pfam" id="PF21031"/>
    </source>
</evidence>
<dbReference type="GeneID" id="25563938"/>
<dbReference type="AlphaFoldDB" id="A0A0L0D743"/>
<evidence type="ECO:0000313" key="5">
    <source>
        <dbReference type="Proteomes" id="UP000054408"/>
    </source>
</evidence>
<organism evidence="4 5">
    <name type="scientific">Thecamonas trahens ATCC 50062</name>
    <dbReference type="NCBI Taxonomy" id="461836"/>
    <lineage>
        <taxon>Eukaryota</taxon>
        <taxon>Apusozoa</taxon>
        <taxon>Apusomonadida</taxon>
        <taxon>Apusomonadidae</taxon>
        <taxon>Thecamonas</taxon>
    </lineage>
</organism>